<keyword evidence="8" id="KW-0443">Lipid metabolism</keyword>
<dbReference type="PANTHER" id="PTHR43981">
    <property type="entry name" value="ENOYL-[ACYL-CARRIER-PROTEIN] REDUCTASE, MITOCHONDRIAL"/>
    <property type="match status" value="1"/>
</dbReference>
<keyword evidence="6" id="KW-0809">Transit peptide</keyword>
<reference evidence="15 16" key="2">
    <citation type="submission" date="2018-11" db="EMBL/GenBank/DDBJ databases">
        <authorList>
            <consortium name="Pathogen Informatics"/>
        </authorList>
    </citation>
    <scope>NUCLEOTIDE SEQUENCE [LARGE SCALE GENOMIC DNA]</scope>
</reference>
<keyword evidence="7" id="KW-0560">Oxidoreductase</keyword>
<evidence type="ECO:0000313" key="15">
    <source>
        <dbReference type="EMBL" id="VDK61326.1"/>
    </source>
</evidence>
<evidence type="ECO:0000313" key="16">
    <source>
        <dbReference type="Proteomes" id="UP000267096"/>
    </source>
</evidence>
<dbReference type="OrthoDB" id="7482721at2759"/>
<dbReference type="GO" id="GO:0141148">
    <property type="term" value="F:enoyl-[acyl-carrier-protein] reductase (NADPH) activity"/>
    <property type="evidence" value="ECO:0007669"/>
    <property type="project" value="UniProtKB-EC"/>
</dbReference>
<dbReference type="SUPFAM" id="SSF50129">
    <property type="entry name" value="GroES-like"/>
    <property type="match status" value="1"/>
</dbReference>
<dbReference type="SUPFAM" id="SSF51735">
    <property type="entry name" value="NAD(P)-binding Rossmann-fold domains"/>
    <property type="match status" value="1"/>
</dbReference>
<evidence type="ECO:0000313" key="17">
    <source>
        <dbReference type="WBParaSite" id="ASIM_0001834501-mRNA-1"/>
    </source>
</evidence>
<evidence type="ECO:0000256" key="7">
    <source>
        <dbReference type="ARBA" id="ARBA00023002"/>
    </source>
</evidence>
<dbReference type="EMBL" id="UYRR01034516">
    <property type="protein sequence ID" value="VDK61326.1"/>
    <property type="molecule type" value="Genomic_DNA"/>
</dbReference>
<gene>
    <name evidence="15" type="ORF">ASIM_LOCUS17746</name>
</gene>
<evidence type="ECO:0000256" key="2">
    <source>
        <dbReference type="ARBA" id="ARBA00010371"/>
    </source>
</evidence>
<dbReference type="SMART" id="SM00829">
    <property type="entry name" value="PKS_ER"/>
    <property type="match status" value="1"/>
</dbReference>
<dbReference type="InterPro" id="IPR036291">
    <property type="entry name" value="NAD(P)-bd_dom_sf"/>
</dbReference>
<dbReference type="Pfam" id="PF08240">
    <property type="entry name" value="ADH_N"/>
    <property type="match status" value="1"/>
</dbReference>
<keyword evidence="3" id="KW-0444">Lipid biosynthesis</keyword>
<comment type="subcellular location">
    <subcellularLocation>
        <location evidence="1">Mitochondrion</location>
    </subcellularLocation>
</comment>
<protein>
    <recommendedName>
        <fullName evidence="12">Enoyl-[acyl-carrier-protein] reductase, mitochondrial</fullName>
        <ecNumber evidence="11">1.3.1.104</ecNumber>
    </recommendedName>
    <alternativeName>
        <fullName evidence="13">2-enoyl thioester reductase</fullName>
    </alternativeName>
</protein>
<dbReference type="Gene3D" id="3.40.50.720">
    <property type="entry name" value="NAD(P)-binding Rossmann-like Domain"/>
    <property type="match status" value="1"/>
</dbReference>
<evidence type="ECO:0000256" key="9">
    <source>
        <dbReference type="ARBA" id="ARBA00023128"/>
    </source>
</evidence>
<name>A0A0M3KBJ8_ANISI</name>
<dbReference type="CDD" id="cd08290">
    <property type="entry name" value="ETR"/>
    <property type="match status" value="1"/>
</dbReference>
<dbReference type="WBParaSite" id="ASIM_0001834501-mRNA-1">
    <property type="protein sequence ID" value="ASIM_0001834501-mRNA-1"/>
    <property type="gene ID" value="ASIM_0001834501"/>
</dbReference>
<keyword evidence="10" id="KW-0275">Fatty acid biosynthesis</keyword>
<evidence type="ECO:0000256" key="11">
    <source>
        <dbReference type="ARBA" id="ARBA00038963"/>
    </source>
</evidence>
<evidence type="ECO:0000256" key="13">
    <source>
        <dbReference type="ARBA" id="ARBA00042123"/>
    </source>
</evidence>
<evidence type="ECO:0000256" key="10">
    <source>
        <dbReference type="ARBA" id="ARBA00023160"/>
    </source>
</evidence>
<dbReference type="InterPro" id="IPR051034">
    <property type="entry name" value="Mito_Enoyl-ACP_Reductase"/>
</dbReference>
<feature type="domain" description="Enoyl reductase (ER)" evidence="14">
    <location>
        <begin position="13"/>
        <end position="364"/>
    </location>
</feature>
<dbReference type="EC" id="1.3.1.104" evidence="11"/>
<evidence type="ECO:0000256" key="12">
    <source>
        <dbReference type="ARBA" id="ARBA00041058"/>
    </source>
</evidence>
<keyword evidence="4" id="KW-0276">Fatty acid metabolism</keyword>
<dbReference type="InterPro" id="IPR013154">
    <property type="entry name" value="ADH-like_N"/>
</dbReference>
<evidence type="ECO:0000256" key="6">
    <source>
        <dbReference type="ARBA" id="ARBA00022946"/>
    </source>
</evidence>
<dbReference type="Pfam" id="PF00107">
    <property type="entry name" value="ADH_zinc_N"/>
    <property type="match status" value="1"/>
</dbReference>
<reference evidence="17" key="1">
    <citation type="submission" date="2017-02" db="UniProtKB">
        <authorList>
            <consortium name="WormBaseParasite"/>
        </authorList>
    </citation>
    <scope>IDENTIFICATION</scope>
</reference>
<organism evidence="17">
    <name type="scientific">Anisakis simplex</name>
    <name type="common">Herring worm</name>
    <dbReference type="NCBI Taxonomy" id="6269"/>
    <lineage>
        <taxon>Eukaryota</taxon>
        <taxon>Metazoa</taxon>
        <taxon>Ecdysozoa</taxon>
        <taxon>Nematoda</taxon>
        <taxon>Chromadorea</taxon>
        <taxon>Rhabditida</taxon>
        <taxon>Spirurina</taxon>
        <taxon>Ascaridomorpha</taxon>
        <taxon>Ascaridoidea</taxon>
        <taxon>Anisakidae</taxon>
        <taxon>Anisakis</taxon>
        <taxon>Anisakis simplex complex</taxon>
    </lineage>
</organism>
<dbReference type="AlphaFoldDB" id="A0A0M3KBJ8"/>
<evidence type="ECO:0000256" key="3">
    <source>
        <dbReference type="ARBA" id="ARBA00022516"/>
    </source>
</evidence>
<dbReference type="PANTHER" id="PTHR43981:SF1">
    <property type="entry name" value="ENOYL-[ACYL-CARRIER-PROTEIN] REDUCTASE, MITOCHONDRIAL"/>
    <property type="match status" value="1"/>
</dbReference>
<evidence type="ECO:0000256" key="5">
    <source>
        <dbReference type="ARBA" id="ARBA00022857"/>
    </source>
</evidence>
<keyword evidence="5" id="KW-0521">NADP</keyword>
<evidence type="ECO:0000256" key="8">
    <source>
        <dbReference type="ARBA" id="ARBA00023098"/>
    </source>
</evidence>
<sequence>MSVNRVLQYLKFGDPTKVLKLAENAMPSAPGVGQVIVKWIASPVDPLDLNKISGSYPAHKAQFPCIGGSEAVGIIDKVGSGVKGLSVGDKVIPTYLRDPVWANYGLWKAEDVRKVDNRMSIESAATLLINPATAYIMMKYYVDLKPGDYVIQNCAGSSVGHYVIQIAKALGYKTINTVWDGPRSATSLKRLKELGADYVFTDNEFAKEGKKEIKSLKVPIKLALNGTGGPSIQKISSVLARSATVLTYGGMSLKRHEFSTTSFVFNDLRAFGFALFDYLEIPQNKQKVDETYRHLQKKFRHKRLQWIVYGKFVAREKFSTLHEFVQDLYAKGEISTPMMERCTMDDYARAIARAVEGGHLKQLLYFDTSYMKKQ</sequence>
<dbReference type="GO" id="GO:0005739">
    <property type="term" value="C:mitochondrion"/>
    <property type="evidence" value="ECO:0007669"/>
    <property type="project" value="UniProtKB-SubCell"/>
</dbReference>
<dbReference type="Proteomes" id="UP000267096">
    <property type="component" value="Unassembled WGS sequence"/>
</dbReference>
<dbReference type="Gene3D" id="3.90.180.10">
    <property type="entry name" value="Medium-chain alcohol dehydrogenases, catalytic domain"/>
    <property type="match status" value="1"/>
</dbReference>
<dbReference type="GO" id="GO:0006633">
    <property type="term" value="P:fatty acid biosynthetic process"/>
    <property type="evidence" value="ECO:0007669"/>
    <property type="project" value="UniProtKB-KW"/>
</dbReference>
<comment type="similarity">
    <text evidence="2">Belongs to the zinc-containing alcohol dehydrogenase family. Quinone oxidoreductase subfamily.</text>
</comment>
<dbReference type="InterPro" id="IPR011032">
    <property type="entry name" value="GroES-like_sf"/>
</dbReference>
<dbReference type="InterPro" id="IPR020843">
    <property type="entry name" value="ER"/>
</dbReference>
<evidence type="ECO:0000259" key="14">
    <source>
        <dbReference type="SMART" id="SM00829"/>
    </source>
</evidence>
<evidence type="ECO:0000256" key="4">
    <source>
        <dbReference type="ARBA" id="ARBA00022832"/>
    </source>
</evidence>
<dbReference type="InterPro" id="IPR013149">
    <property type="entry name" value="ADH-like_C"/>
</dbReference>
<accession>A0A0M3KBJ8</accession>
<keyword evidence="16" id="KW-1185">Reference proteome</keyword>
<evidence type="ECO:0000256" key="1">
    <source>
        <dbReference type="ARBA" id="ARBA00004173"/>
    </source>
</evidence>
<keyword evidence="9" id="KW-0496">Mitochondrion</keyword>
<proteinExistence type="inferred from homology"/>